<dbReference type="InterPro" id="IPR014729">
    <property type="entry name" value="Rossmann-like_a/b/a_fold"/>
</dbReference>
<dbReference type="PIRSF" id="PIRSF001589">
    <property type="entry name" value="Asn_synthetase_glu-h"/>
    <property type="match status" value="1"/>
</dbReference>
<dbReference type="Gene3D" id="3.40.50.620">
    <property type="entry name" value="HUPs"/>
    <property type="match status" value="1"/>
</dbReference>
<dbReference type="InterPro" id="IPR029055">
    <property type="entry name" value="Ntn_hydrolases_N"/>
</dbReference>
<keyword evidence="6 12" id="KW-0067">ATP-binding</keyword>
<feature type="binding site" evidence="12">
    <location>
        <position position="272"/>
    </location>
    <ligand>
        <name>ATP</name>
        <dbReference type="ChEBI" id="CHEBI:30616"/>
    </ligand>
</feature>
<dbReference type="InterPro" id="IPR033738">
    <property type="entry name" value="AsnB_N"/>
</dbReference>
<dbReference type="Pfam" id="PF13537">
    <property type="entry name" value="GATase_7"/>
    <property type="match status" value="1"/>
</dbReference>
<evidence type="ECO:0000256" key="6">
    <source>
        <dbReference type="ARBA" id="ARBA00022840"/>
    </source>
</evidence>
<dbReference type="InterPro" id="IPR006426">
    <property type="entry name" value="Asn_synth_AEB"/>
</dbReference>
<dbReference type="PANTHER" id="PTHR11772:SF2">
    <property type="entry name" value="ASPARAGINE SYNTHETASE [GLUTAMINE-HYDROLYZING]"/>
    <property type="match status" value="1"/>
</dbReference>
<evidence type="ECO:0000256" key="11">
    <source>
        <dbReference type="PIRSR" id="PIRSR001589-1"/>
    </source>
</evidence>
<evidence type="ECO:0000256" key="12">
    <source>
        <dbReference type="PIRSR" id="PIRSR001589-2"/>
    </source>
</evidence>
<keyword evidence="3" id="KW-0436">Ligase</keyword>
<evidence type="ECO:0000259" key="14">
    <source>
        <dbReference type="PROSITE" id="PS51278"/>
    </source>
</evidence>
<dbReference type="Pfam" id="PF00733">
    <property type="entry name" value="Asn_synthase"/>
    <property type="match status" value="1"/>
</dbReference>
<dbReference type="InterPro" id="IPR001962">
    <property type="entry name" value="Asn_synthase"/>
</dbReference>
<reference evidence="15 16" key="1">
    <citation type="submission" date="2018-04" db="EMBL/GenBank/DDBJ databases">
        <title>Genomic Encyclopedia of Type Strains, Phase IV (KMG-IV): sequencing the most valuable type-strain genomes for metagenomic binning, comparative biology and taxonomic classification.</title>
        <authorList>
            <person name="Goeker M."/>
        </authorList>
    </citation>
    <scope>NUCLEOTIDE SEQUENCE [LARGE SCALE GENOMIC DNA]</scope>
    <source>
        <strain evidence="15 16">DSM 45771</strain>
    </source>
</reference>
<proteinExistence type="inferred from homology"/>
<sequence length="521" mass="57240">MCGIVAAYGDIDPEKCERMLARIHHRGPDDTGRVHLEHAWLGHQRLSIMDVSGGKQPIADDTDSAYVVGNGEIYNHEDIRDVLSEVRFATDSDTESAFRLVLRDGSAALHDLRGMFALAMAHTDGRGAVARDPIGIKPLYWARRDGVTLFASELRAFDPEDQPLVEAFPPGHVWTPGLVGGAGDDYAVGAMVRFADAVPVEVRPARLAPDKQWTEEDLGHIRDVLSDSVRRHMMSDVPVGVFLSGGLDSAIVAAIAAKVAEEKGERLPTFAVGTEGSGDLLAARAVAEYLGTDHHEIVPTAEDLESALDEAVTVIEHFDPALVRSAVPNLLLAREAVEHVKVVLTGEGADELFAGYEYVHSEEFSTPDTLQAELVRSIEMLHELNLQRCDRATMNYGLEARVPFLDATVMREMLAIPAEWKLKIHERTEKQLLREAFDGMVPHDIIWRGKEQFGDGSGAKDVLSALVEKEKAKEGAQDAEHPTVEHGWALRSDEEVAYYRTWHRSFAGVRPDRTLGAFATA</sequence>
<evidence type="ECO:0000256" key="8">
    <source>
        <dbReference type="ARBA" id="ARBA00022962"/>
    </source>
</evidence>
<comment type="catalytic activity">
    <reaction evidence="10">
        <text>L-aspartate + L-glutamine + ATP + H2O = L-asparagine + L-glutamate + AMP + diphosphate + H(+)</text>
        <dbReference type="Rhea" id="RHEA:12228"/>
        <dbReference type="ChEBI" id="CHEBI:15377"/>
        <dbReference type="ChEBI" id="CHEBI:15378"/>
        <dbReference type="ChEBI" id="CHEBI:29985"/>
        <dbReference type="ChEBI" id="CHEBI:29991"/>
        <dbReference type="ChEBI" id="CHEBI:30616"/>
        <dbReference type="ChEBI" id="CHEBI:33019"/>
        <dbReference type="ChEBI" id="CHEBI:58048"/>
        <dbReference type="ChEBI" id="CHEBI:58359"/>
        <dbReference type="ChEBI" id="CHEBI:456215"/>
        <dbReference type="EC" id="6.3.5.4"/>
    </reaction>
</comment>
<evidence type="ECO:0000256" key="7">
    <source>
        <dbReference type="ARBA" id="ARBA00022888"/>
    </source>
</evidence>
<comment type="similarity">
    <text evidence="1">Belongs to the asparagine synthetase family.</text>
</comment>
<feature type="domain" description="Glutamine amidotransferase type-2" evidence="14">
    <location>
        <begin position="2"/>
        <end position="179"/>
    </location>
</feature>
<evidence type="ECO:0000256" key="2">
    <source>
        <dbReference type="ARBA" id="ARBA00012737"/>
    </source>
</evidence>
<dbReference type="CDD" id="cd01991">
    <property type="entry name" value="Asn_synthase_B_C"/>
    <property type="match status" value="1"/>
</dbReference>
<evidence type="ECO:0000256" key="10">
    <source>
        <dbReference type="ARBA" id="ARBA00048741"/>
    </source>
</evidence>
<name>A0A2U1FFN7_9PSEU</name>
<dbReference type="PANTHER" id="PTHR11772">
    <property type="entry name" value="ASPARAGINE SYNTHETASE"/>
    <property type="match status" value="1"/>
</dbReference>
<dbReference type="InterPro" id="IPR017932">
    <property type="entry name" value="GATase_2_dom"/>
</dbReference>
<dbReference type="InterPro" id="IPR050795">
    <property type="entry name" value="Asn_Synthetase"/>
</dbReference>
<keyword evidence="7 11" id="KW-0061">Asparagine biosynthesis</keyword>
<dbReference type="EMBL" id="QEKW01000004">
    <property type="protein sequence ID" value="PVZ10969.1"/>
    <property type="molecule type" value="Genomic_DNA"/>
</dbReference>
<feature type="site" description="Important for beta-aspartyl-AMP intermediate formation" evidence="13">
    <location>
        <position position="347"/>
    </location>
</feature>
<keyword evidence="8 11" id="KW-0315">Glutamine amidotransferase</keyword>
<evidence type="ECO:0000256" key="13">
    <source>
        <dbReference type="PIRSR" id="PIRSR001589-3"/>
    </source>
</evidence>
<evidence type="ECO:0000256" key="4">
    <source>
        <dbReference type="ARBA" id="ARBA00022605"/>
    </source>
</evidence>
<dbReference type="SUPFAM" id="SSF56235">
    <property type="entry name" value="N-terminal nucleophile aminohydrolases (Ntn hydrolases)"/>
    <property type="match status" value="1"/>
</dbReference>
<comment type="caution">
    <text evidence="15">The sequence shown here is derived from an EMBL/GenBank/DDBJ whole genome shotgun (WGS) entry which is preliminary data.</text>
</comment>
<protein>
    <recommendedName>
        <fullName evidence="2">asparagine synthase (glutamine-hydrolyzing)</fullName>
        <ecNumber evidence="2">6.3.5.4</ecNumber>
    </recommendedName>
</protein>
<dbReference type="AlphaFoldDB" id="A0A2U1FFN7"/>
<dbReference type="EC" id="6.3.5.4" evidence="2"/>
<comment type="pathway">
    <text evidence="9">Amino-acid biosynthesis.</text>
</comment>
<dbReference type="Proteomes" id="UP000245639">
    <property type="component" value="Unassembled WGS sequence"/>
</dbReference>
<feature type="active site" description="For GATase activity" evidence="11">
    <location>
        <position position="2"/>
    </location>
</feature>
<dbReference type="GO" id="GO:0004066">
    <property type="term" value="F:asparagine synthase (glutamine-hydrolyzing) activity"/>
    <property type="evidence" value="ECO:0007669"/>
    <property type="project" value="UniProtKB-EC"/>
</dbReference>
<dbReference type="Gene3D" id="3.60.20.10">
    <property type="entry name" value="Glutamine Phosphoribosylpyrophosphate, subunit 1, domain 1"/>
    <property type="match status" value="1"/>
</dbReference>
<dbReference type="GO" id="GO:0005524">
    <property type="term" value="F:ATP binding"/>
    <property type="evidence" value="ECO:0007669"/>
    <property type="project" value="UniProtKB-KW"/>
</dbReference>
<dbReference type="CDD" id="cd00712">
    <property type="entry name" value="AsnB"/>
    <property type="match status" value="1"/>
</dbReference>
<keyword evidence="5 12" id="KW-0547">Nucleotide-binding</keyword>
<dbReference type="OrthoDB" id="9763290at2"/>
<gene>
    <name evidence="15" type="ORF">C8D89_104183</name>
</gene>
<evidence type="ECO:0000313" key="15">
    <source>
        <dbReference type="EMBL" id="PVZ10969.1"/>
    </source>
</evidence>
<evidence type="ECO:0000256" key="3">
    <source>
        <dbReference type="ARBA" id="ARBA00022598"/>
    </source>
</evidence>
<dbReference type="SUPFAM" id="SSF52402">
    <property type="entry name" value="Adenine nucleotide alpha hydrolases-like"/>
    <property type="match status" value="1"/>
</dbReference>
<evidence type="ECO:0000256" key="1">
    <source>
        <dbReference type="ARBA" id="ARBA00005752"/>
    </source>
</evidence>
<feature type="binding site" evidence="12">
    <location>
        <position position="93"/>
    </location>
    <ligand>
        <name>L-glutamine</name>
        <dbReference type="ChEBI" id="CHEBI:58359"/>
    </ligand>
</feature>
<dbReference type="NCBIfam" id="TIGR01536">
    <property type="entry name" value="asn_synth_AEB"/>
    <property type="match status" value="1"/>
</dbReference>
<evidence type="ECO:0000256" key="5">
    <source>
        <dbReference type="ARBA" id="ARBA00022741"/>
    </source>
</evidence>
<keyword evidence="4 11" id="KW-0028">Amino-acid biosynthesis</keyword>
<organism evidence="15 16">
    <name type="scientific">Actinomycetospora cinnamomea</name>
    <dbReference type="NCBI Taxonomy" id="663609"/>
    <lineage>
        <taxon>Bacteria</taxon>
        <taxon>Bacillati</taxon>
        <taxon>Actinomycetota</taxon>
        <taxon>Actinomycetes</taxon>
        <taxon>Pseudonocardiales</taxon>
        <taxon>Pseudonocardiaceae</taxon>
        <taxon>Actinomycetospora</taxon>
    </lineage>
</organism>
<dbReference type="GO" id="GO:0005829">
    <property type="term" value="C:cytosol"/>
    <property type="evidence" value="ECO:0007669"/>
    <property type="project" value="TreeGrafter"/>
</dbReference>
<evidence type="ECO:0000256" key="9">
    <source>
        <dbReference type="ARBA" id="ARBA00029440"/>
    </source>
</evidence>
<accession>A0A2U1FFN7</accession>
<keyword evidence="16" id="KW-1185">Reference proteome</keyword>
<evidence type="ECO:0000313" key="16">
    <source>
        <dbReference type="Proteomes" id="UP000245639"/>
    </source>
</evidence>
<dbReference type="PROSITE" id="PS51278">
    <property type="entry name" value="GATASE_TYPE_2"/>
    <property type="match status" value="1"/>
</dbReference>
<dbReference type="GO" id="GO:0006529">
    <property type="term" value="P:asparagine biosynthetic process"/>
    <property type="evidence" value="ECO:0007669"/>
    <property type="project" value="UniProtKB-KW"/>
</dbReference>